<protein>
    <submittedName>
        <fullName evidence="1">Uncharacterized protein</fullName>
    </submittedName>
</protein>
<comment type="caution">
    <text evidence="1">The sequence shown here is derived from an EMBL/GenBank/DDBJ whole genome shotgun (WGS) entry which is preliminary data.</text>
</comment>
<evidence type="ECO:0000313" key="1">
    <source>
        <dbReference type="EMBL" id="GCB68576.1"/>
    </source>
</evidence>
<dbReference type="Proteomes" id="UP000288216">
    <property type="component" value="Unassembled WGS sequence"/>
</dbReference>
<dbReference type="OrthoDB" id="10262255at2759"/>
<name>A0A401P645_SCYTO</name>
<reference evidence="1 2" key="1">
    <citation type="journal article" date="2018" name="Nat. Ecol. Evol.">
        <title>Shark genomes provide insights into elasmobranch evolution and the origin of vertebrates.</title>
        <authorList>
            <person name="Hara Y"/>
            <person name="Yamaguchi K"/>
            <person name="Onimaru K"/>
            <person name="Kadota M"/>
            <person name="Koyanagi M"/>
            <person name="Keeley SD"/>
            <person name="Tatsumi K"/>
            <person name="Tanaka K"/>
            <person name="Motone F"/>
            <person name="Kageyama Y"/>
            <person name="Nozu R"/>
            <person name="Adachi N"/>
            <person name="Nishimura O"/>
            <person name="Nakagawa R"/>
            <person name="Tanegashima C"/>
            <person name="Kiyatake I"/>
            <person name="Matsumoto R"/>
            <person name="Murakumo K"/>
            <person name="Nishida K"/>
            <person name="Terakita A"/>
            <person name="Kuratani S"/>
            <person name="Sato K"/>
            <person name="Hyodo S Kuraku.S."/>
        </authorList>
    </citation>
    <scope>NUCLEOTIDE SEQUENCE [LARGE SCALE GENOMIC DNA]</scope>
</reference>
<dbReference type="PANTHER" id="PTHR34649">
    <property type="entry name" value="CILIA- AND FLAGELLA-ASSOCIATED PROTEIN 99"/>
    <property type="match status" value="1"/>
</dbReference>
<dbReference type="InterPro" id="IPR039341">
    <property type="entry name" value="CFAP99"/>
</dbReference>
<sequence>MEANIDQFRCAMSWESNYKKRVLSEIMKEEEAKLKHKVQKARPTPAQMMENIPIKLNTAAILRENVLYERRVKKELQRLDQLIEIGYDPSKFEDVQKKKEKDFMEQQLADVQRRCLEGKILLEDAILAREARIKEKRKKAAQQKGEVLSHFAASC</sequence>
<keyword evidence="2" id="KW-1185">Reference proteome</keyword>
<dbReference type="PANTHER" id="PTHR34649:SF1">
    <property type="entry name" value="CILIA- AND FLAGELLA-ASSOCIATED PROTEIN 99"/>
    <property type="match status" value="1"/>
</dbReference>
<proteinExistence type="predicted"/>
<dbReference type="STRING" id="75743.A0A401P645"/>
<dbReference type="EMBL" id="BFAA01007234">
    <property type="protein sequence ID" value="GCB68576.1"/>
    <property type="molecule type" value="Genomic_DNA"/>
</dbReference>
<dbReference type="AlphaFoldDB" id="A0A401P645"/>
<organism evidence="1 2">
    <name type="scientific">Scyliorhinus torazame</name>
    <name type="common">Cloudy catshark</name>
    <name type="synonym">Catulus torazame</name>
    <dbReference type="NCBI Taxonomy" id="75743"/>
    <lineage>
        <taxon>Eukaryota</taxon>
        <taxon>Metazoa</taxon>
        <taxon>Chordata</taxon>
        <taxon>Craniata</taxon>
        <taxon>Vertebrata</taxon>
        <taxon>Chondrichthyes</taxon>
        <taxon>Elasmobranchii</taxon>
        <taxon>Galeomorphii</taxon>
        <taxon>Galeoidea</taxon>
        <taxon>Carcharhiniformes</taxon>
        <taxon>Scyliorhinidae</taxon>
        <taxon>Scyliorhinus</taxon>
    </lineage>
</organism>
<evidence type="ECO:0000313" key="2">
    <source>
        <dbReference type="Proteomes" id="UP000288216"/>
    </source>
</evidence>
<accession>A0A401P645</accession>
<gene>
    <name evidence="1" type="ORF">scyTo_0013846</name>
</gene>